<sequence length="31" mass="3505">MSAAVTRTRSNKIPLFIKSQARALRAFLLPF</sequence>
<evidence type="ECO:0000313" key="1">
    <source>
        <dbReference type="EMBL" id="DAD80990.1"/>
    </source>
</evidence>
<protein>
    <submittedName>
        <fullName evidence="1">Uncharacterized protein</fullName>
    </submittedName>
</protein>
<accession>A0A8S5MFG5</accession>
<organism evidence="1">
    <name type="scientific">Podoviridae sp. ct9P15</name>
    <dbReference type="NCBI Taxonomy" id="2826543"/>
    <lineage>
        <taxon>Viruses</taxon>
        <taxon>Duplodnaviria</taxon>
        <taxon>Heunggongvirae</taxon>
        <taxon>Uroviricota</taxon>
        <taxon>Caudoviricetes</taxon>
    </lineage>
</organism>
<proteinExistence type="predicted"/>
<name>A0A8S5MFG5_9CAUD</name>
<reference evidence="1" key="1">
    <citation type="journal article" date="2021" name="Proc. Natl. Acad. Sci. U.S.A.">
        <title>A Catalog of Tens of Thousands of Viruses from Human Metagenomes Reveals Hidden Associations with Chronic Diseases.</title>
        <authorList>
            <person name="Tisza M.J."/>
            <person name="Buck C.B."/>
        </authorList>
    </citation>
    <scope>NUCLEOTIDE SEQUENCE</scope>
    <source>
        <strain evidence="1">Ct9P15</strain>
    </source>
</reference>
<dbReference type="EMBL" id="BK014892">
    <property type="protein sequence ID" value="DAD80990.1"/>
    <property type="molecule type" value="Genomic_DNA"/>
</dbReference>